<dbReference type="Pfam" id="PF01541">
    <property type="entry name" value="GIY-YIG"/>
    <property type="match status" value="1"/>
</dbReference>
<keyword evidence="3" id="KW-0540">Nuclease</keyword>
<keyword evidence="3" id="KW-0255">Endonuclease</keyword>
<evidence type="ECO:0000256" key="1">
    <source>
        <dbReference type="ARBA" id="ARBA00007435"/>
    </source>
</evidence>
<accession>A0A1H6MUE9</accession>
<dbReference type="CDD" id="cd10448">
    <property type="entry name" value="GIY-YIG_unchar_3"/>
    <property type="match status" value="1"/>
</dbReference>
<sequence length="93" mass="11224">MKQYYIYILTNRFRTTFYIGVTNNLNIRISQHADGRGSKFTSKYQLVDLVYYEIYNDINSVIAREKQLKNWRKDWKINLIKTINPKLETLTIL</sequence>
<dbReference type="InterPro" id="IPR050190">
    <property type="entry name" value="UPF0213_domain"/>
</dbReference>
<dbReference type="PROSITE" id="PS50164">
    <property type="entry name" value="GIY_YIG"/>
    <property type="match status" value="1"/>
</dbReference>
<dbReference type="GO" id="GO:0004519">
    <property type="term" value="F:endonuclease activity"/>
    <property type="evidence" value="ECO:0007669"/>
    <property type="project" value="UniProtKB-KW"/>
</dbReference>
<dbReference type="InterPro" id="IPR000305">
    <property type="entry name" value="GIY-YIG_endonuc"/>
</dbReference>
<dbReference type="STRING" id="1159016.SAMN02927937_02807"/>
<protein>
    <submittedName>
        <fullName evidence="3">Putative endonuclease</fullName>
    </submittedName>
</protein>
<dbReference type="InterPro" id="IPR035901">
    <property type="entry name" value="GIY-YIG_endonuc_sf"/>
</dbReference>
<evidence type="ECO:0000259" key="2">
    <source>
        <dbReference type="PROSITE" id="PS50164"/>
    </source>
</evidence>
<dbReference type="RefSeq" id="WP_091102629.1">
    <property type="nucleotide sequence ID" value="NZ_FNXE01000065.1"/>
</dbReference>
<dbReference type="SUPFAM" id="SSF82771">
    <property type="entry name" value="GIY-YIG endonuclease"/>
    <property type="match status" value="1"/>
</dbReference>
<dbReference type="Proteomes" id="UP000199634">
    <property type="component" value="Unassembled WGS sequence"/>
</dbReference>
<dbReference type="AlphaFoldDB" id="A0A1H6MUE9"/>
<evidence type="ECO:0000313" key="4">
    <source>
        <dbReference type="Proteomes" id="UP000199634"/>
    </source>
</evidence>
<reference evidence="3 4" key="1">
    <citation type="submission" date="2016-10" db="EMBL/GenBank/DDBJ databases">
        <authorList>
            <person name="de Groot N.N."/>
        </authorList>
    </citation>
    <scope>NUCLEOTIDE SEQUENCE [LARGE SCALE GENOMIC DNA]</scope>
    <source>
        <strain evidence="3 4">CGMCC 1.10825</strain>
    </source>
</reference>
<dbReference type="PANTHER" id="PTHR34477:SF5">
    <property type="entry name" value="BSL5627 PROTEIN"/>
    <property type="match status" value="1"/>
</dbReference>
<name>A0A1H6MUE9_9FLAO</name>
<dbReference type="EMBL" id="FNXE01000065">
    <property type="protein sequence ID" value="SEI02386.1"/>
    <property type="molecule type" value="Genomic_DNA"/>
</dbReference>
<dbReference type="Gene3D" id="3.40.1440.10">
    <property type="entry name" value="GIY-YIG endonuclease"/>
    <property type="match status" value="1"/>
</dbReference>
<keyword evidence="3" id="KW-0378">Hydrolase</keyword>
<dbReference type="PANTHER" id="PTHR34477">
    <property type="entry name" value="UPF0213 PROTEIN YHBQ"/>
    <property type="match status" value="1"/>
</dbReference>
<gene>
    <name evidence="3" type="ORF">SAMN02927937_02807</name>
</gene>
<dbReference type="OrthoDB" id="9807770at2"/>
<evidence type="ECO:0000313" key="3">
    <source>
        <dbReference type="EMBL" id="SEI02386.1"/>
    </source>
</evidence>
<organism evidence="3 4">
    <name type="scientific">Paenimyroides marinum</name>
    <dbReference type="NCBI Taxonomy" id="1159016"/>
    <lineage>
        <taxon>Bacteria</taxon>
        <taxon>Pseudomonadati</taxon>
        <taxon>Bacteroidota</taxon>
        <taxon>Flavobacteriia</taxon>
        <taxon>Flavobacteriales</taxon>
        <taxon>Flavobacteriaceae</taxon>
        <taxon>Paenimyroides</taxon>
    </lineage>
</organism>
<proteinExistence type="inferred from homology"/>
<feature type="domain" description="GIY-YIG" evidence="2">
    <location>
        <begin position="2"/>
        <end position="79"/>
    </location>
</feature>
<keyword evidence="4" id="KW-1185">Reference proteome</keyword>
<comment type="similarity">
    <text evidence="1">Belongs to the UPF0213 family.</text>
</comment>